<dbReference type="AlphaFoldDB" id="A0A0I9SDZ4"/>
<name>A0A0I9SDZ4_BACFG</name>
<dbReference type="PATRIC" id="fig|817.53.peg.68"/>
<reference evidence="1" key="2">
    <citation type="submission" date="2014-07" db="EMBL/GenBank/DDBJ databases">
        <title>Genetics and epidemiology of antimicrobial resistance in B. fragilis group.</title>
        <authorList>
            <person name="Sydenham T.V."/>
            <person name="Hasman H."/>
            <person name="Kemp M."/>
            <person name="Justesen U.S."/>
        </authorList>
    </citation>
    <scope>NUCLEOTIDE SEQUENCE [LARGE SCALE GENOMIC DNA]</scope>
    <source>
        <strain evidence="1">DCMOUH0018B</strain>
    </source>
</reference>
<organism evidence="1">
    <name type="scientific">Bacteroides fragilis</name>
    <dbReference type="NCBI Taxonomy" id="817"/>
    <lineage>
        <taxon>Bacteria</taxon>
        <taxon>Pseudomonadati</taxon>
        <taxon>Bacteroidota</taxon>
        <taxon>Bacteroidia</taxon>
        <taxon>Bacteroidales</taxon>
        <taxon>Bacteroidaceae</taxon>
        <taxon>Bacteroides</taxon>
    </lineage>
</organism>
<sequence length="689" mass="80814">MCIFCGCLKFIINIGMNYGIFFSLNREHSDLTNRIVVFNYRGIEISEWEKIGSTRYPIYVYISPYFINFEVHVSNNENDRSHTHFSLFRIPLDKGMISGGDFTDMLKRSYSALFNEDPDHKILQLLLKSYNSQKNKYKSYSTLQVFNKEQNEDKPFYLIRKIILDFLFDLDRSASVFDMSPNSVALLSKVCRNQLFNAIVKKARFYFSQEEYYINKQAVVRKTILPQFIQNAKDWNNFIRTGDNEYLFHSSGWCDDVESELVDMFRPVKDEKIDIPIKNNENWKEMWDLSINWLVKRFSFRNTLTMFFPSYKETPAKNIGKHGKMKFGLIFCQYFLVIFVSIFFLVNLYRFLILIPLAALVYWIIAIYKKKWHSALNLLLPRLWAIIMSTWIVLICNTEILKCFCDLELNWGNYCLQVLIILAIMFLFVVEIKKVNPFVTSRNKFLSSGWIITLGFVYSLVIGIALSSFASKKILGNTTYLKDFLNTAILERQSLDMDECYSYLGRTFINECLDPGKADQYMKRVERIINNDSLSIDSIIGKNPICSQEIKFEKLPNKWNNLLGSEVNHSRLMYIVCSDILSDTICYGISHYYEIPMQTFSDHDNRQCLSLFKKLMTYKLSANSYFDSLKYLKFSNNPVSTNLFVEKKLISGIYIRYFPAFLTIFSCISMFIGVFLQVIIEDKKITEAI</sequence>
<comment type="caution">
    <text evidence="1">The sequence shown here is derived from an EMBL/GenBank/DDBJ whole genome shotgun (WGS) entry which is preliminary data.</text>
</comment>
<accession>A0A0I9SDZ4</accession>
<protein>
    <submittedName>
        <fullName evidence="1">Uncharacterized protein</fullName>
    </submittedName>
</protein>
<proteinExistence type="predicted"/>
<gene>
    <name evidence="1" type="ORF">EE52_0200345</name>
</gene>
<reference evidence="1" key="1">
    <citation type="book" date="2014" name="THE 24TH EUROPEAN CONGRESS OF CLINICAL MICROBIOLOGY AND INFECTIOUS DISEASES" publisher="ECCMID 2014" city="Barcelona, Spain">
        <title>Identification of resistance genes in three multidrug-resistant Bacteroides fragilis isolates by whole genome sequencing.</title>
        <editorList>
            <person name="Unknown"/>
            <person name="A."/>
        </editorList>
        <authorList>
            <person name="Sydenham T.V."/>
            <person name="Hasman H."/>
            <person name="Wang M."/>
            <person name="Soki J."/>
            <person name="Nagy E."/>
            <person name="Justesen U.S."/>
        </authorList>
    </citation>
    <scope>NUCLEOTIDE SEQUENCE</scope>
    <source>
        <strain evidence="1">DCMOUH0018B</strain>
    </source>
</reference>
<evidence type="ECO:0000313" key="1">
    <source>
        <dbReference type="EMBL" id="KFX76610.1"/>
    </source>
</evidence>
<dbReference type="EMBL" id="JMZZ02000026">
    <property type="protein sequence ID" value="KFX76610.1"/>
    <property type="molecule type" value="Genomic_DNA"/>
</dbReference>